<comment type="caution">
    <text evidence="2">The sequence shown here is derived from an EMBL/GenBank/DDBJ whole genome shotgun (WGS) entry which is preliminary data.</text>
</comment>
<dbReference type="GO" id="GO:0006813">
    <property type="term" value="P:potassium ion transport"/>
    <property type="evidence" value="ECO:0007669"/>
    <property type="project" value="InterPro"/>
</dbReference>
<accession>A0A2V4U8X6</accession>
<evidence type="ECO:0000313" key="2">
    <source>
        <dbReference type="EMBL" id="PYE36633.1"/>
    </source>
</evidence>
<organism evidence="2 3">
    <name type="scientific">Psychrobacter fozii</name>
    <dbReference type="NCBI Taxonomy" id="198480"/>
    <lineage>
        <taxon>Bacteria</taxon>
        <taxon>Pseudomonadati</taxon>
        <taxon>Pseudomonadota</taxon>
        <taxon>Gammaproteobacteria</taxon>
        <taxon>Moraxellales</taxon>
        <taxon>Moraxellaceae</taxon>
        <taxon>Psychrobacter</taxon>
    </lineage>
</organism>
<dbReference type="PROSITE" id="PS51201">
    <property type="entry name" value="RCK_N"/>
    <property type="match status" value="1"/>
</dbReference>
<dbReference type="OrthoDB" id="9776294at2"/>
<dbReference type="SUPFAM" id="SSF51735">
    <property type="entry name" value="NAD(P)-binding Rossmann-fold domains"/>
    <property type="match status" value="1"/>
</dbReference>
<dbReference type="Proteomes" id="UP000247746">
    <property type="component" value="Unassembled WGS sequence"/>
</dbReference>
<dbReference type="InterPro" id="IPR036721">
    <property type="entry name" value="RCK_C_sf"/>
</dbReference>
<dbReference type="InterPro" id="IPR050721">
    <property type="entry name" value="Trk_Ktr_HKT_K-transport"/>
</dbReference>
<evidence type="ECO:0000313" key="3">
    <source>
        <dbReference type="Proteomes" id="UP000247746"/>
    </source>
</evidence>
<dbReference type="Gene3D" id="3.40.50.720">
    <property type="entry name" value="NAD(P)-binding Rossmann-like Domain"/>
    <property type="match status" value="1"/>
</dbReference>
<dbReference type="Pfam" id="PF02254">
    <property type="entry name" value="TrkA_N"/>
    <property type="match status" value="1"/>
</dbReference>
<dbReference type="PANTHER" id="PTHR43833:SF7">
    <property type="entry name" value="KTR SYSTEM POTASSIUM UPTAKE PROTEIN C"/>
    <property type="match status" value="1"/>
</dbReference>
<dbReference type="InterPro" id="IPR003148">
    <property type="entry name" value="RCK_N"/>
</dbReference>
<sequence>MRYIIVGLGNFGASLGSALTSQGHEVIAIDSSMQRVEAYKEVISHTLCMDATDEYAVSGLPIADTDIVIVAIGEDQGANVMATALFKTLKAKRLISRSINPLHEKVLQAIGVDDLIHPEKEAANRWAKRLSLRYFVDSFELSDNFSMVEIKIPNVLIGNTVDELQLEQRFNIRLLSTMRYEYYEDSFGRTQSKPSIQGLAMPEQVLQERDVLVIYGANKHINQFLRSVGVKIKV</sequence>
<gene>
    <name evidence="2" type="ORF">DFP82_11279</name>
</gene>
<dbReference type="InterPro" id="IPR036291">
    <property type="entry name" value="NAD(P)-bd_dom_sf"/>
</dbReference>
<dbReference type="Gene3D" id="3.30.70.1450">
    <property type="entry name" value="Regulator of K+ conductance, C-terminal domain"/>
    <property type="match status" value="1"/>
</dbReference>
<protein>
    <submittedName>
        <fullName evidence="2">Trk system potassium uptake protein TrkA</fullName>
    </submittedName>
</protein>
<dbReference type="EMBL" id="QJSU01000012">
    <property type="protein sequence ID" value="PYE36633.1"/>
    <property type="molecule type" value="Genomic_DNA"/>
</dbReference>
<name>A0A2V4U8X6_9GAMM</name>
<evidence type="ECO:0000259" key="1">
    <source>
        <dbReference type="PROSITE" id="PS51201"/>
    </source>
</evidence>
<keyword evidence="3" id="KW-1185">Reference proteome</keyword>
<dbReference type="AlphaFoldDB" id="A0A2V4U8X6"/>
<feature type="domain" description="RCK N-terminal" evidence="1">
    <location>
        <begin position="1"/>
        <end position="116"/>
    </location>
</feature>
<dbReference type="SUPFAM" id="SSF116726">
    <property type="entry name" value="TrkA C-terminal domain-like"/>
    <property type="match status" value="1"/>
</dbReference>
<dbReference type="PANTHER" id="PTHR43833">
    <property type="entry name" value="POTASSIUM CHANNEL PROTEIN 2-RELATED-RELATED"/>
    <property type="match status" value="1"/>
</dbReference>
<dbReference type="RefSeq" id="WP_110924286.1">
    <property type="nucleotide sequence ID" value="NZ_QJSU01000012.1"/>
</dbReference>
<proteinExistence type="predicted"/>
<reference evidence="2 3" key="1">
    <citation type="submission" date="2018-06" db="EMBL/GenBank/DDBJ databases">
        <title>Genomic Encyclopedia of Type Strains, Phase III (KMG-III): the genomes of soil and plant-associated and newly described type strains.</title>
        <authorList>
            <person name="Whitman W."/>
        </authorList>
    </citation>
    <scope>NUCLEOTIDE SEQUENCE [LARGE SCALE GENOMIC DNA]</scope>
    <source>
        <strain evidence="2 3">CECT 5889</strain>
    </source>
</reference>